<gene>
    <name evidence="7" type="ORF">Amon01_000044900</name>
</gene>
<dbReference type="FunFam" id="3.40.605.10:FF:000001">
    <property type="entry name" value="Aldehyde dehydrogenase 1"/>
    <property type="match status" value="1"/>
</dbReference>
<dbReference type="InterPro" id="IPR016162">
    <property type="entry name" value="Ald_DH_N"/>
</dbReference>
<sequence length="496" mass="54449">MSDELYQEITLPTGLTFKQPIGLFINNEWIKSDSKFETLNPSTEEPIISVYEAGVKEVDLAVEAARNAQKEWRKVNPDDKGKMLLKLADLLEAKTDLFSQLEALDSGKPVESNAKADIFAVADYLRYCAGWADKIHGKMIPLAYNRFAITKRYPLVVGQIVPWNYPLSMSSWKFCPALACGCSIVIKSSEMTPLSLLLFADLVKEAGFHPGVFNVISGFGKIAGQHLAEHTGLDKIAFTGSTATGTKIMQSASSNLKSLSLECGGKSPLLVFDDADLEQAAKWASFGIMYNSGQNCTANSRVLVQESVYDKFLELFKKQVIEDWIVGDPFDKDVTLGPLINKAQYDKVKSYIGKGKAEGATLVLGDKDFKFPSKGYFVAPHIFGDCTQKMAIVQEEIFGPVVAVSKFKTEEEGVANANDTIYGLAAMLFSKDFERAHRVADLLDAGSVYINSSNDEDHKVPFGGFKMSGIGRELGENAIDLYTQTKSIYCNVGSKL</sequence>
<dbReference type="InterPro" id="IPR029510">
    <property type="entry name" value="Ald_DH_CS_GLU"/>
</dbReference>
<evidence type="ECO:0000256" key="3">
    <source>
        <dbReference type="ARBA" id="ARBA00023027"/>
    </source>
</evidence>
<dbReference type="GO" id="GO:0004029">
    <property type="term" value="F:aldehyde dehydrogenase (NAD+) activity"/>
    <property type="evidence" value="ECO:0007669"/>
    <property type="project" value="TreeGrafter"/>
</dbReference>
<evidence type="ECO:0000259" key="6">
    <source>
        <dbReference type="Pfam" id="PF00171"/>
    </source>
</evidence>
<dbReference type="PANTHER" id="PTHR43720:SF2">
    <property type="entry name" value="2-AMINOMUCONIC SEMIALDEHYDE DEHYDROGENASE"/>
    <property type="match status" value="1"/>
</dbReference>
<feature type="active site" evidence="4">
    <location>
        <position position="262"/>
    </location>
</feature>
<dbReference type="InterPro" id="IPR016161">
    <property type="entry name" value="Ald_DH/histidinol_DH"/>
</dbReference>
<dbReference type="FunFam" id="3.40.309.10:FF:000012">
    <property type="entry name" value="Betaine aldehyde dehydrogenase"/>
    <property type="match status" value="1"/>
</dbReference>
<reference evidence="7" key="1">
    <citation type="submission" date="2023-04" db="EMBL/GenBank/DDBJ databases">
        <title>Ambrosiozyma monospora NBRC 1965.</title>
        <authorList>
            <person name="Ichikawa N."/>
            <person name="Sato H."/>
            <person name="Tonouchi N."/>
        </authorList>
    </citation>
    <scope>NUCLEOTIDE SEQUENCE</scope>
    <source>
        <strain evidence="7">NBRC 1965</strain>
    </source>
</reference>
<dbReference type="PANTHER" id="PTHR43720">
    <property type="entry name" value="2-AMINOMUCONIC SEMIALDEHYDE DEHYDROGENASE"/>
    <property type="match status" value="1"/>
</dbReference>
<dbReference type="FunFam" id="3.40.605.10:FF:000026">
    <property type="entry name" value="Aldehyde dehydrogenase, putative"/>
    <property type="match status" value="1"/>
</dbReference>
<evidence type="ECO:0000256" key="2">
    <source>
        <dbReference type="ARBA" id="ARBA00023002"/>
    </source>
</evidence>
<accession>A0A9W6YPW8</accession>
<dbReference type="EMBL" id="BSXU01000123">
    <property type="protein sequence ID" value="GMG19409.1"/>
    <property type="molecule type" value="Genomic_DNA"/>
</dbReference>
<dbReference type="Pfam" id="PF00171">
    <property type="entry name" value="Aldedh"/>
    <property type="match status" value="1"/>
</dbReference>
<dbReference type="Proteomes" id="UP001165063">
    <property type="component" value="Unassembled WGS sequence"/>
</dbReference>
<keyword evidence="8" id="KW-1185">Reference proteome</keyword>
<dbReference type="Gene3D" id="3.40.605.10">
    <property type="entry name" value="Aldehyde Dehydrogenase, Chain A, domain 1"/>
    <property type="match status" value="1"/>
</dbReference>
<dbReference type="GO" id="GO:0006598">
    <property type="term" value="P:polyamine catabolic process"/>
    <property type="evidence" value="ECO:0007669"/>
    <property type="project" value="TreeGrafter"/>
</dbReference>
<evidence type="ECO:0000313" key="7">
    <source>
        <dbReference type="EMBL" id="GMG19409.1"/>
    </source>
</evidence>
<dbReference type="GO" id="GO:0046394">
    <property type="term" value="P:carboxylic acid biosynthetic process"/>
    <property type="evidence" value="ECO:0007669"/>
    <property type="project" value="UniProtKB-ARBA"/>
</dbReference>
<evidence type="ECO:0000313" key="8">
    <source>
        <dbReference type="Proteomes" id="UP001165063"/>
    </source>
</evidence>
<protein>
    <submittedName>
        <fullName evidence="7">Unnamed protein product</fullName>
    </submittedName>
</protein>
<dbReference type="InterPro" id="IPR015590">
    <property type="entry name" value="Aldehyde_DH_dom"/>
</dbReference>
<dbReference type="InterPro" id="IPR016163">
    <property type="entry name" value="Ald_DH_C"/>
</dbReference>
<name>A0A9W6YPW8_AMBMO</name>
<dbReference type="AlphaFoldDB" id="A0A9W6YPW8"/>
<comment type="caution">
    <text evidence="7">The sequence shown here is derived from an EMBL/GenBank/DDBJ whole genome shotgun (WGS) entry which is preliminary data.</text>
</comment>
<evidence type="ECO:0000256" key="1">
    <source>
        <dbReference type="ARBA" id="ARBA00009986"/>
    </source>
</evidence>
<evidence type="ECO:0000256" key="4">
    <source>
        <dbReference type="PROSITE-ProRule" id="PRU10007"/>
    </source>
</evidence>
<proteinExistence type="inferred from homology"/>
<dbReference type="PROSITE" id="PS00687">
    <property type="entry name" value="ALDEHYDE_DEHYDR_GLU"/>
    <property type="match status" value="1"/>
</dbReference>
<comment type="similarity">
    <text evidence="1 5">Belongs to the aldehyde dehydrogenase family.</text>
</comment>
<dbReference type="OrthoDB" id="310895at2759"/>
<keyword evidence="2 5" id="KW-0560">Oxidoreductase</keyword>
<feature type="domain" description="Aldehyde dehydrogenase" evidence="6">
    <location>
        <begin position="29"/>
        <end position="488"/>
    </location>
</feature>
<evidence type="ECO:0000256" key="5">
    <source>
        <dbReference type="RuleBase" id="RU003345"/>
    </source>
</evidence>
<dbReference type="Gene3D" id="3.40.309.10">
    <property type="entry name" value="Aldehyde Dehydrogenase, Chain A, domain 2"/>
    <property type="match status" value="1"/>
</dbReference>
<organism evidence="7 8">
    <name type="scientific">Ambrosiozyma monospora</name>
    <name type="common">Yeast</name>
    <name type="synonym">Endomycopsis monosporus</name>
    <dbReference type="NCBI Taxonomy" id="43982"/>
    <lineage>
        <taxon>Eukaryota</taxon>
        <taxon>Fungi</taxon>
        <taxon>Dikarya</taxon>
        <taxon>Ascomycota</taxon>
        <taxon>Saccharomycotina</taxon>
        <taxon>Pichiomycetes</taxon>
        <taxon>Pichiales</taxon>
        <taxon>Pichiaceae</taxon>
        <taxon>Ambrosiozyma</taxon>
    </lineage>
</organism>
<dbReference type="SUPFAM" id="SSF53720">
    <property type="entry name" value="ALDH-like"/>
    <property type="match status" value="1"/>
</dbReference>
<keyword evidence="3" id="KW-0520">NAD</keyword>